<dbReference type="Pfam" id="PF00583">
    <property type="entry name" value="Acetyltransf_1"/>
    <property type="match status" value="1"/>
</dbReference>
<keyword evidence="3" id="KW-1185">Reference proteome</keyword>
<name>A0ABR1XKC4_9PEZI</name>
<protein>
    <recommendedName>
        <fullName evidence="1">N-acetyltransferase domain-containing protein</fullName>
    </recommendedName>
</protein>
<feature type="domain" description="N-acetyltransferase" evidence="1">
    <location>
        <begin position="116"/>
        <end position="151"/>
    </location>
</feature>
<dbReference type="CDD" id="cd04301">
    <property type="entry name" value="NAT_SF"/>
    <property type="match status" value="1"/>
</dbReference>
<dbReference type="InterPro" id="IPR016181">
    <property type="entry name" value="Acyl_CoA_acyltransferase"/>
</dbReference>
<dbReference type="EMBL" id="JBBWUH010000009">
    <property type="protein sequence ID" value="KAK8157462.1"/>
    <property type="molecule type" value="Genomic_DNA"/>
</dbReference>
<proteinExistence type="predicted"/>
<organism evidence="2 3">
    <name type="scientific">Phyllosticta citrichinensis</name>
    <dbReference type="NCBI Taxonomy" id="1130410"/>
    <lineage>
        <taxon>Eukaryota</taxon>
        <taxon>Fungi</taxon>
        <taxon>Dikarya</taxon>
        <taxon>Ascomycota</taxon>
        <taxon>Pezizomycotina</taxon>
        <taxon>Dothideomycetes</taxon>
        <taxon>Dothideomycetes incertae sedis</taxon>
        <taxon>Botryosphaeriales</taxon>
        <taxon>Phyllostictaceae</taxon>
        <taxon>Phyllosticta</taxon>
    </lineage>
</organism>
<evidence type="ECO:0000259" key="1">
    <source>
        <dbReference type="Pfam" id="PF00583"/>
    </source>
</evidence>
<accession>A0ABR1XKC4</accession>
<evidence type="ECO:0000313" key="2">
    <source>
        <dbReference type="EMBL" id="KAK8157462.1"/>
    </source>
</evidence>
<evidence type="ECO:0000313" key="3">
    <source>
        <dbReference type="Proteomes" id="UP001456524"/>
    </source>
</evidence>
<reference evidence="2 3" key="1">
    <citation type="journal article" date="2022" name="G3 (Bethesda)">
        <title>Enemy or ally: a genomic approach to elucidate the lifestyle of Phyllosticta citrichinaensis.</title>
        <authorList>
            <person name="Buijs V.A."/>
            <person name="Groenewald J.Z."/>
            <person name="Haridas S."/>
            <person name="LaButti K.M."/>
            <person name="Lipzen A."/>
            <person name="Martin F.M."/>
            <person name="Barry K."/>
            <person name="Grigoriev I.V."/>
            <person name="Crous P.W."/>
            <person name="Seidl M.F."/>
        </authorList>
    </citation>
    <scope>NUCLEOTIDE SEQUENCE [LARGE SCALE GENOMIC DNA]</scope>
    <source>
        <strain evidence="2 3">CBS 129764</strain>
    </source>
</reference>
<dbReference type="InterPro" id="IPR000182">
    <property type="entry name" value="GNAT_dom"/>
</dbReference>
<gene>
    <name evidence="2" type="ORF">IWX90DRAFT_442594</name>
</gene>
<comment type="caution">
    <text evidence="2">The sequence shown here is derived from an EMBL/GenBank/DDBJ whole genome shotgun (WGS) entry which is preliminary data.</text>
</comment>
<sequence>MTVEDEMFHLRPAVPADLPWRLPRLLVHPKALLLVLEFRPVNSFKKVPSRVVGCALLQLGSSATGPADSYPSKLNLASLRFKAALSDITVWPDSETAEVHTRFEVVQAAIDQTVKQSATAMVFAFVDPDFQGCGLGSRMLAAVRDKAEQLDKGALPFMAILRNEDVSFGNISGLKEVNGAAGLRFMEAC</sequence>
<dbReference type="Gene3D" id="3.40.630.30">
    <property type="match status" value="1"/>
</dbReference>
<dbReference type="Proteomes" id="UP001456524">
    <property type="component" value="Unassembled WGS sequence"/>
</dbReference>
<dbReference type="SUPFAM" id="SSF55729">
    <property type="entry name" value="Acyl-CoA N-acyltransferases (Nat)"/>
    <property type="match status" value="1"/>
</dbReference>